<dbReference type="SUPFAM" id="SSF53448">
    <property type="entry name" value="Nucleotide-diphospho-sugar transferases"/>
    <property type="match status" value="1"/>
</dbReference>
<evidence type="ECO:0000259" key="2">
    <source>
        <dbReference type="Pfam" id="PF00535"/>
    </source>
</evidence>
<dbReference type="CDD" id="cd02511">
    <property type="entry name" value="Beta4Glucosyltransferase"/>
    <property type="match status" value="1"/>
</dbReference>
<keyword evidence="4" id="KW-1185">Reference proteome</keyword>
<dbReference type="RefSeq" id="WP_057952597.1">
    <property type="nucleotide sequence ID" value="NZ_CP013118.1"/>
</dbReference>
<evidence type="ECO:0000313" key="3">
    <source>
        <dbReference type="EMBL" id="ALO15109.1"/>
    </source>
</evidence>
<dbReference type="PANTHER" id="PTHR43630">
    <property type="entry name" value="POLY-BETA-1,6-N-ACETYL-D-GLUCOSAMINE SYNTHASE"/>
    <property type="match status" value="1"/>
</dbReference>
<dbReference type="Pfam" id="PF00535">
    <property type="entry name" value="Glycos_transf_2"/>
    <property type="match status" value="1"/>
</dbReference>
<evidence type="ECO:0000256" key="1">
    <source>
        <dbReference type="ARBA" id="ARBA00038494"/>
    </source>
</evidence>
<reference evidence="3 4" key="1">
    <citation type="submission" date="2015-11" db="EMBL/GenBank/DDBJ databases">
        <title>Description and complete genome sequence of a novel strain predominating in hypersaline microbial mats and representing a new family of the Bacteriodetes phylum.</title>
        <authorList>
            <person name="Spring S."/>
            <person name="Bunk B."/>
            <person name="Sproer C."/>
            <person name="Klenk H.-P."/>
        </authorList>
    </citation>
    <scope>NUCLEOTIDE SEQUENCE [LARGE SCALE GENOMIC DNA]</scope>
    <source>
        <strain evidence="3 4">L21-Spi-D4</strain>
    </source>
</reference>
<dbReference type="AlphaFoldDB" id="A0A0S2HYM3"/>
<dbReference type="OrthoDB" id="9815923at2"/>
<dbReference type="Proteomes" id="UP000064893">
    <property type="component" value="Chromosome"/>
</dbReference>
<dbReference type="InterPro" id="IPR029044">
    <property type="entry name" value="Nucleotide-diphossugar_trans"/>
</dbReference>
<dbReference type="PANTHER" id="PTHR43630:SF2">
    <property type="entry name" value="GLYCOSYLTRANSFERASE"/>
    <property type="match status" value="1"/>
</dbReference>
<dbReference type="InterPro" id="IPR001173">
    <property type="entry name" value="Glyco_trans_2-like"/>
</dbReference>
<dbReference type="EMBL" id="CP013118">
    <property type="protein sequence ID" value="ALO15109.1"/>
    <property type="molecule type" value="Genomic_DNA"/>
</dbReference>
<dbReference type="Gene3D" id="3.90.550.10">
    <property type="entry name" value="Spore Coat Polysaccharide Biosynthesis Protein SpsA, Chain A"/>
    <property type="match status" value="1"/>
</dbReference>
<comment type="similarity">
    <text evidence="1">Belongs to the glycosyltransferase 2 family. WaaE/KdtX subfamily.</text>
</comment>
<name>A0A0S2HYM3_9BACT</name>
<evidence type="ECO:0000313" key="4">
    <source>
        <dbReference type="Proteomes" id="UP000064893"/>
    </source>
</evidence>
<sequence length="255" mass="30349">MTPVSVVVITFNEEKNIGRCLESVKGIADDIVVLDSFSKDNTKSICDAHGARFFEHHFDGHIEQKNRAISYAKYPHVLSLDADEALNEKLRKEIKAIKENFEADGYYFNRLTNYCGKWIRHCGWYPDRKLRLWDSRKGKWTGENPHDRYEMVKNADIRYLKGDLLHYSFYTIEQHMYTINKFSSIAANMRFKRGQRFSYFRLWISPLWKFFKSYILKGGFRDGFYGYVICKNSAHSTFLKQVKLYQLWHKEKTKK</sequence>
<protein>
    <submittedName>
        <fullName evidence="3">Putative glucosyl-3-phosphoglycerate synthase</fullName>
    </submittedName>
</protein>
<dbReference type="STRING" id="1307839.L21SP5_01459"/>
<organism evidence="3 4">
    <name type="scientific">Salinivirga cyanobacteriivorans</name>
    <dbReference type="NCBI Taxonomy" id="1307839"/>
    <lineage>
        <taxon>Bacteria</taxon>
        <taxon>Pseudomonadati</taxon>
        <taxon>Bacteroidota</taxon>
        <taxon>Bacteroidia</taxon>
        <taxon>Bacteroidales</taxon>
        <taxon>Salinivirgaceae</taxon>
        <taxon>Salinivirga</taxon>
    </lineage>
</organism>
<gene>
    <name evidence="3" type="ORF">L21SP5_01459</name>
</gene>
<feature type="domain" description="Glycosyltransferase 2-like" evidence="2">
    <location>
        <begin position="5"/>
        <end position="137"/>
    </location>
</feature>
<proteinExistence type="inferred from homology"/>
<dbReference type="KEGG" id="blq:L21SP5_01459"/>
<accession>A0A0S2HYM3</accession>
<dbReference type="PATRIC" id="fig|1307839.3.peg.1556"/>